<dbReference type="EMBL" id="LAZR01012569">
    <property type="protein sequence ID" value="KKM26138.1"/>
    <property type="molecule type" value="Genomic_DNA"/>
</dbReference>
<accession>A0A0F9KVL6</accession>
<name>A0A0F9KVL6_9ZZZZ</name>
<proteinExistence type="predicted"/>
<feature type="non-terminal residue" evidence="1">
    <location>
        <position position="25"/>
    </location>
</feature>
<sequence length="25" mass="2866">MKKNCCCILLIVLVGLFLIPRDDNM</sequence>
<evidence type="ECO:0000313" key="1">
    <source>
        <dbReference type="EMBL" id="KKM26138.1"/>
    </source>
</evidence>
<dbReference type="AlphaFoldDB" id="A0A0F9KVL6"/>
<organism evidence="1">
    <name type="scientific">marine sediment metagenome</name>
    <dbReference type="NCBI Taxonomy" id="412755"/>
    <lineage>
        <taxon>unclassified sequences</taxon>
        <taxon>metagenomes</taxon>
        <taxon>ecological metagenomes</taxon>
    </lineage>
</organism>
<protein>
    <submittedName>
        <fullName evidence="1">Uncharacterized protein</fullName>
    </submittedName>
</protein>
<comment type="caution">
    <text evidence="1">The sequence shown here is derived from an EMBL/GenBank/DDBJ whole genome shotgun (WGS) entry which is preliminary data.</text>
</comment>
<gene>
    <name evidence="1" type="ORF">LCGC14_1587720</name>
</gene>
<reference evidence="1" key="1">
    <citation type="journal article" date="2015" name="Nature">
        <title>Complex archaea that bridge the gap between prokaryotes and eukaryotes.</title>
        <authorList>
            <person name="Spang A."/>
            <person name="Saw J.H."/>
            <person name="Jorgensen S.L."/>
            <person name="Zaremba-Niedzwiedzka K."/>
            <person name="Martijn J."/>
            <person name="Lind A.E."/>
            <person name="van Eijk R."/>
            <person name="Schleper C."/>
            <person name="Guy L."/>
            <person name="Ettema T.J."/>
        </authorList>
    </citation>
    <scope>NUCLEOTIDE SEQUENCE</scope>
</reference>